<organism evidence="1 2">
    <name type="scientific">Serratia fonticola</name>
    <dbReference type="NCBI Taxonomy" id="47917"/>
    <lineage>
        <taxon>Bacteria</taxon>
        <taxon>Pseudomonadati</taxon>
        <taxon>Pseudomonadota</taxon>
        <taxon>Gammaproteobacteria</taxon>
        <taxon>Enterobacterales</taxon>
        <taxon>Yersiniaceae</taxon>
        <taxon>Serratia</taxon>
    </lineage>
</organism>
<name>A0AAW3WK40_SERFO</name>
<dbReference type="AlphaFoldDB" id="A0AAW3WK40"/>
<protein>
    <submittedName>
        <fullName evidence="1">Type II toxin-antitoxin system RelE/ParE family toxin</fullName>
    </submittedName>
</protein>
<evidence type="ECO:0000313" key="2">
    <source>
        <dbReference type="Proteomes" id="UP000659084"/>
    </source>
</evidence>
<gene>
    <name evidence="1" type="ORF">H8J20_00355</name>
</gene>
<dbReference type="EMBL" id="JACNYO010000001">
    <property type="protein sequence ID" value="MBC3210578.1"/>
    <property type="molecule type" value="Genomic_DNA"/>
</dbReference>
<comment type="caution">
    <text evidence="1">The sequence shown here is derived from an EMBL/GenBank/DDBJ whole genome shotgun (WGS) entry which is preliminary data.</text>
</comment>
<dbReference type="Proteomes" id="UP000659084">
    <property type="component" value="Unassembled WGS sequence"/>
</dbReference>
<accession>A0AAW3WK40</accession>
<proteinExistence type="predicted"/>
<reference evidence="1" key="1">
    <citation type="submission" date="2020-08" db="EMBL/GenBank/DDBJ databases">
        <title>Food and environmental bacterial isolates.</title>
        <authorList>
            <person name="Richter L."/>
            <person name="Du Plessis E.M."/>
            <person name="Duvenage S."/>
            <person name="Allam M."/>
            <person name="Korsten L."/>
        </authorList>
    </citation>
    <scope>NUCLEOTIDE SEQUENCE</scope>
    <source>
        <strain evidence="1">UPMP2127</strain>
    </source>
</reference>
<sequence>MTAKAVTFIYSGTAKMTMQTIAYFLRSHQIDPKPAIKRALVEFEEKTGVFPEGSPVCDELLALGCAKYRECNTADGYRVLYSTTFGKEDTRIYVHAMLSQKQDIASLLFNRILEWQ</sequence>
<evidence type="ECO:0000313" key="1">
    <source>
        <dbReference type="EMBL" id="MBC3210578.1"/>
    </source>
</evidence>